<proteinExistence type="inferred from homology"/>
<dbReference type="InterPro" id="IPR015500">
    <property type="entry name" value="Peptidase_S8_subtilisin-rel"/>
</dbReference>
<comment type="caution">
    <text evidence="5">Lacks conserved residue(s) required for the propagation of feature annotation.</text>
</comment>
<evidence type="ECO:0000256" key="4">
    <source>
        <dbReference type="ARBA" id="ARBA00022825"/>
    </source>
</evidence>
<dbReference type="PRINTS" id="PR00723">
    <property type="entry name" value="SUBTILISIN"/>
</dbReference>
<sequence>MGWELFVRDIGRSCHPDAHRRHYIAFVNPVSDTMRISATVPTFALVALHLGVVAALRHPKEPSSNDEAGSVIPNSFIIEYAPGSRSRVRRHIEARSEVDDDIKIIEEFDSSIFSGATVETVTFTKESLQELPEVVNVWVNTEIKLDLTEPQSITLQDDPSYSSAYHSVTGVDKIHKQGIFGKGVKIGVIDSGIWYKHEALGGGFGEGFKVAGGYDFIGNGNYSSSSYGDDKAPSEDPLDMTGHGTQVAGVIAGKSGANFIGVAPEATLYAYKIFGTKHNTYASVVLEAFLAAEKDGVDIINFCVGSPYGWADHVYSAVASRLVDKGIVVVASPGNNGEHGPFYMGSSAGGKDVIAVAAVESEFVAASPFKVTFSGGRTIRLGYIPSGPYFPSTLIDWPIVALNTNTIYGGRIVIDGSNGEQLSVPYAGVGADLRDTISDMQEAGWPKSASTTEKIPIDRKASYSFDLTDKDFPKIYSKLIWGTRELRWDIFDASWNEADWTYPPVEGENGYIGSVETYDWDKADGIDTNNPKNFEIWPLTSQRRQIGTKYAEFWWFGKLANGSKIEPGEYQWRFAALRPFGDPTRSDHWSAYIKRITITGQY</sequence>
<dbReference type="GO" id="GO:0004252">
    <property type="term" value="F:serine-type endopeptidase activity"/>
    <property type="evidence" value="ECO:0007669"/>
    <property type="project" value="InterPro"/>
</dbReference>
<evidence type="ECO:0000256" key="5">
    <source>
        <dbReference type="PROSITE-ProRule" id="PRU01240"/>
    </source>
</evidence>
<evidence type="ECO:0000256" key="3">
    <source>
        <dbReference type="ARBA" id="ARBA00022801"/>
    </source>
</evidence>
<comment type="similarity">
    <text evidence="1 5">Belongs to the peptidase S8 family.</text>
</comment>
<evidence type="ECO:0000256" key="1">
    <source>
        <dbReference type="ARBA" id="ARBA00011073"/>
    </source>
</evidence>
<gene>
    <name evidence="7" type="primary">vpr</name>
    <name evidence="7" type="ORF">CTA1_11457</name>
</gene>
<evidence type="ECO:0000313" key="8">
    <source>
        <dbReference type="Proteomes" id="UP000310108"/>
    </source>
</evidence>
<evidence type="ECO:0000313" key="7">
    <source>
        <dbReference type="EMBL" id="TKW58582.1"/>
    </source>
</evidence>
<comment type="caution">
    <text evidence="7">The sequence shown here is derived from an EMBL/GenBank/DDBJ whole genome shotgun (WGS) entry which is preliminary data.</text>
</comment>
<evidence type="ECO:0000256" key="2">
    <source>
        <dbReference type="ARBA" id="ARBA00022670"/>
    </source>
</evidence>
<name>A0A4U6XRW7_9PEZI</name>
<protein>
    <submittedName>
        <fullName evidence="7">Minor extracellular protease vpr</fullName>
    </submittedName>
</protein>
<feature type="domain" description="Peptidase S8/S53" evidence="6">
    <location>
        <begin position="181"/>
        <end position="362"/>
    </location>
</feature>
<keyword evidence="3" id="KW-0378">Hydrolase</keyword>
<dbReference type="Proteomes" id="UP000310108">
    <property type="component" value="Unassembled WGS sequence"/>
</dbReference>
<dbReference type="Gene3D" id="3.40.50.200">
    <property type="entry name" value="Peptidase S8/S53 domain"/>
    <property type="match status" value="1"/>
</dbReference>
<keyword evidence="2 7" id="KW-0645">Protease</keyword>
<dbReference type="SUPFAM" id="SSF52743">
    <property type="entry name" value="Subtilisin-like"/>
    <property type="match status" value="1"/>
</dbReference>
<dbReference type="PROSITE" id="PS00137">
    <property type="entry name" value="SUBTILASE_HIS"/>
    <property type="match status" value="1"/>
</dbReference>
<keyword evidence="8" id="KW-1185">Reference proteome</keyword>
<dbReference type="InterPro" id="IPR000209">
    <property type="entry name" value="Peptidase_S8/S53_dom"/>
</dbReference>
<dbReference type="AlphaFoldDB" id="A0A4U6XRW7"/>
<accession>A0A4U6XRW7</accession>
<dbReference type="EMBL" id="PJEX01000022">
    <property type="protein sequence ID" value="TKW58582.1"/>
    <property type="molecule type" value="Genomic_DNA"/>
</dbReference>
<dbReference type="InterPro" id="IPR050131">
    <property type="entry name" value="Peptidase_S8_subtilisin-like"/>
</dbReference>
<dbReference type="InterPro" id="IPR023827">
    <property type="entry name" value="Peptidase_S8_Asp-AS"/>
</dbReference>
<dbReference type="GO" id="GO:0006508">
    <property type="term" value="P:proteolysis"/>
    <property type="evidence" value="ECO:0007669"/>
    <property type="project" value="UniProtKB-KW"/>
</dbReference>
<dbReference type="InterPro" id="IPR022398">
    <property type="entry name" value="Peptidase_S8_His-AS"/>
</dbReference>
<dbReference type="OrthoDB" id="10256524at2759"/>
<dbReference type="Pfam" id="PF00082">
    <property type="entry name" value="Peptidase_S8"/>
    <property type="match status" value="1"/>
</dbReference>
<evidence type="ECO:0000259" key="6">
    <source>
        <dbReference type="Pfam" id="PF00082"/>
    </source>
</evidence>
<dbReference type="InterPro" id="IPR036852">
    <property type="entry name" value="Peptidase_S8/S53_dom_sf"/>
</dbReference>
<dbReference type="PANTHER" id="PTHR43806">
    <property type="entry name" value="PEPTIDASE S8"/>
    <property type="match status" value="1"/>
</dbReference>
<organism evidence="7 8">
    <name type="scientific">Colletotrichum tanaceti</name>
    <dbReference type="NCBI Taxonomy" id="1306861"/>
    <lineage>
        <taxon>Eukaryota</taxon>
        <taxon>Fungi</taxon>
        <taxon>Dikarya</taxon>
        <taxon>Ascomycota</taxon>
        <taxon>Pezizomycotina</taxon>
        <taxon>Sordariomycetes</taxon>
        <taxon>Hypocreomycetidae</taxon>
        <taxon>Glomerellales</taxon>
        <taxon>Glomerellaceae</taxon>
        <taxon>Colletotrichum</taxon>
        <taxon>Colletotrichum destructivum species complex</taxon>
    </lineage>
</organism>
<dbReference type="PROSITE" id="PS51892">
    <property type="entry name" value="SUBTILASE"/>
    <property type="match status" value="1"/>
</dbReference>
<reference evidence="7 8" key="1">
    <citation type="journal article" date="2019" name="PLoS ONE">
        <title>Comparative genome analysis indicates high evolutionary potential of pathogenicity genes in Colletotrichum tanaceti.</title>
        <authorList>
            <person name="Lelwala R.V."/>
            <person name="Korhonen P.K."/>
            <person name="Young N.D."/>
            <person name="Scott J.B."/>
            <person name="Ades P.A."/>
            <person name="Gasser R.B."/>
            <person name="Taylor P.W.J."/>
        </authorList>
    </citation>
    <scope>NUCLEOTIDE SEQUENCE [LARGE SCALE GENOMIC DNA]</scope>
    <source>
        <strain evidence="7">BRIP57314</strain>
    </source>
</reference>
<dbReference type="PANTHER" id="PTHR43806:SF66">
    <property type="entry name" value="SERIN ENDOPEPTIDASE"/>
    <property type="match status" value="1"/>
</dbReference>
<keyword evidence="4" id="KW-0720">Serine protease</keyword>
<dbReference type="STRING" id="1306861.A0A4U6XRW7"/>
<dbReference type="PROSITE" id="PS00136">
    <property type="entry name" value="SUBTILASE_ASP"/>
    <property type="match status" value="1"/>
</dbReference>